<gene>
    <name evidence="1" type="ORF">SH601_06765</name>
</gene>
<organism evidence="1 2">
    <name type="scientific">Gracilibacillus pellucidus</name>
    <dbReference type="NCBI Taxonomy" id="3095368"/>
    <lineage>
        <taxon>Bacteria</taxon>
        <taxon>Bacillati</taxon>
        <taxon>Bacillota</taxon>
        <taxon>Bacilli</taxon>
        <taxon>Bacillales</taxon>
        <taxon>Bacillaceae</taxon>
        <taxon>Gracilibacillus</taxon>
    </lineage>
</organism>
<evidence type="ECO:0000313" key="1">
    <source>
        <dbReference type="EMBL" id="MDX8045688.1"/>
    </source>
</evidence>
<evidence type="ECO:0000313" key="2">
    <source>
        <dbReference type="Proteomes" id="UP001277972"/>
    </source>
</evidence>
<keyword evidence="2" id="KW-1185">Reference proteome</keyword>
<name>A0ACC6M3Z6_9BACI</name>
<dbReference type="EMBL" id="JAWZSR010000003">
    <property type="protein sequence ID" value="MDX8045688.1"/>
    <property type="molecule type" value="Genomic_DNA"/>
</dbReference>
<sequence length="272" mass="31137">MKKIVLLILMSIVLFGCQQNEQVAKQSEKKVDQVEHKDDADSVVEEEPNEEQQNAEEPKEEASKQEKKEEKENKKEDSVVEVDNPDDTLVVVNRQRKLAEGYIPEDLTEANIPYYAEEGDPKRLVREVVVNPLEDLFEDAELAGLDLVAVSGYRSYDRQKEIYDRNVAQRGKEETDKFSAQPGASEHQTGLAMDVSSAQQVALEQSFSETNEGQWLADHAHEHGFIIRYLEGKEDITGYSYEPWHIRYVGKEAAKEIYQQQITLEEYLGLDE</sequence>
<reference evidence="1" key="1">
    <citation type="submission" date="2023-11" db="EMBL/GenBank/DDBJ databases">
        <title>Gracilibacillus pellucida a moderately halophilic bacterium isolated from saline soil in Xinjiang province.</title>
        <authorList>
            <person name="Zhang Z."/>
            <person name="Tan F."/>
            <person name="Wang Y."/>
            <person name="Xia M."/>
        </authorList>
    </citation>
    <scope>NUCLEOTIDE SEQUENCE</scope>
    <source>
        <strain evidence="1">S3-1-1</strain>
    </source>
</reference>
<comment type="caution">
    <text evidence="1">The sequence shown here is derived from an EMBL/GenBank/DDBJ whole genome shotgun (WGS) entry which is preliminary data.</text>
</comment>
<accession>A0ACC6M3Z6</accession>
<protein>
    <submittedName>
        <fullName evidence="1">M15 family metallopeptidase</fullName>
    </submittedName>
</protein>
<proteinExistence type="predicted"/>
<dbReference type="Proteomes" id="UP001277972">
    <property type="component" value="Unassembled WGS sequence"/>
</dbReference>